<evidence type="ECO:0000313" key="8">
    <source>
        <dbReference type="EMBL" id="MCZ0859489.1"/>
    </source>
</evidence>
<dbReference type="EMBL" id="JAPTMY010000057">
    <property type="protein sequence ID" value="MCZ0859489.1"/>
    <property type="molecule type" value="Genomic_DNA"/>
</dbReference>
<evidence type="ECO:0000256" key="5">
    <source>
        <dbReference type="ARBA" id="ARBA00023136"/>
    </source>
</evidence>
<name>A0ABT4IDS3_9ACTO</name>
<gene>
    <name evidence="8" type="ORF">OHJ16_15760</name>
</gene>
<feature type="transmembrane region" description="Helical" evidence="7">
    <location>
        <begin position="28"/>
        <end position="48"/>
    </location>
</feature>
<sequence>MSSTRSAAHPAAASSIAPRPSGRATGRWAEVGLLVVALVIGLGGFVLTALNRTGSSPAQILQLGGALVAVAVVVHLWVRRTAPWADPVLLPTAVALNGLGLAMIQRLDLSYARLGQAHDYAPKQAMWTGIGVALFCAVLVVRDYRLLRRWDRWAMWLGLAFLILPFIPGLGQNINGAQIWIRLGPMSFQPAELTKVALAVFFASYLVSNRDNLALAGRRILFLNLPRARHLGPLMVVWGVSILVLVAQRDLGSSVLLFGLFVVTLYVATDRPSWLILGGLLFVPAAWFAATHLNHVQQRITAWMNAMDPDVYNAPGGSWQLVMGLFGMASGGVLGSGWGAGYPNLVTFANSDFIVASIGEELGLTGTLAILMLYLLLIERGLRTAMSLRDGFGKLLAVGLSFTIAIQVFVVVGGVTRLIPLTGLTTPFLAYGGSSLVANWMILALLVRLSDAARRPATTAPRFVDTAELPTGIRKHVLDAGADSDSPGTAPEGGPGRFAGSADPTGVISPADFDGPAEPAGFEGLDDDGRPAGPPTPVKPATPVRPAAPVRPSG</sequence>
<accession>A0ABT4IDS3</accession>
<feature type="transmembrane region" description="Helical" evidence="7">
    <location>
        <begin position="251"/>
        <end position="268"/>
    </location>
</feature>
<feature type="transmembrane region" description="Helical" evidence="7">
    <location>
        <begin position="125"/>
        <end position="141"/>
    </location>
</feature>
<dbReference type="PANTHER" id="PTHR30474:SF3">
    <property type="entry name" value="PEPTIDOGLYCAN GLYCOSYLTRANSFERASE RODA"/>
    <property type="match status" value="1"/>
</dbReference>
<feature type="transmembrane region" description="Helical" evidence="7">
    <location>
        <begin position="428"/>
        <end position="447"/>
    </location>
</feature>
<evidence type="ECO:0000256" key="4">
    <source>
        <dbReference type="ARBA" id="ARBA00022989"/>
    </source>
</evidence>
<evidence type="ECO:0000313" key="9">
    <source>
        <dbReference type="Proteomes" id="UP001072034"/>
    </source>
</evidence>
<feature type="non-terminal residue" evidence="8">
    <location>
        <position position="554"/>
    </location>
</feature>
<feature type="transmembrane region" description="Helical" evidence="7">
    <location>
        <begin position="153"/>
        <end position="171"/>
    </location>
</feature>
<keyword evidence="5 7" id="KW-0472">Membrane</keyword>
<keyword evidence="4 7" id="KW-1133">Transmembrane helix</keyword>
<feature type="transmembrane region" description="Helical" evidence="7">
    <location>
        <begin position="274"/>
        <end position="296"/>
    </location>
</feature>
<feature type="region of interest" description="Disordered" evidence="6">
    <location>
        <begin position="1"/>
        <end position="22"/>
    </location>
</feature>
<feature type="region of interest" description="Disordered" evidence="6">
    <location>
        <begin position="478"/>
        <end position="554"/>
    </location>
</feature>
<evidence type="ECO:0000256" key="6">
    <source>
        <dbReference type="SAM" id="MobiDB-lite"/>
    </source>
</evidence>
<evidence type="ECO:0000256" key="1">
    <source>
        <dbReference type="ARBA" id="ARBA00004141"/>
    </source>
</evidence>
<evidence type="ECO:0000256" key="3">
    <source>
        <dbReference type="ARBA" id="ARBA00022960"/>
    </source>
</evidence>
<evidence type="ECO:0000256" key="2">
    <source>
        <dbReference type="ARBA" id="ARBA00022692"/>
    </source>
</evidence>
<dbReference type="Proteomes" id="UP001072034">
    <property type="component" value="Unassembled WGS sequence"/>
</dbReference>
<feature type="transmembrane region" description="Helical" evidence="7">
    <location>
        <begin position="353"/>
        <end position="375"/>
    </location>
</feature>
<feature type="transmembrane region" description="Helical" evidence="7">
    <location>
        <begin position="228"/>
        <end position="246"/>
    </location>
</feature>
<keyword evidence="2 7" id="KW-0812">Transmembrane</keyword>
<dbReference type="Pfam" id="PF01098">
    <property type="entry name" value="FTSW_RODA_SPOVE"/>
    <property type="match status" value="1"/>
</dbReference>
<feature type="transmembrane region" description="Helical" evidence="7">
    <location>
        <begin position="317"/>
        <end position="341"/>
    </location>
</feature>
<feature type="compositionally biased region" description="Low complexity" evidence="6">
    <location>
        <begin position="541"/>
        <end position="554"/>
    </location>
</feature>
<feature type="transmembrane region" description="Helical" evidence="7">
    <location>
        <begin position="60"/>
        <end position="78"/>
    </location>
</feature>
<dbReference type="PANTHER" id="PTHR30474">
    <property type="entry name" value="CELL CYCLE PROTEIN"/>
    <property type="match status" value="1"/>
</dbReference>
<dbReference type="InterPro" id="IPR001182">
    <property type="entry name" value="FtsW/RodA"/>
</dbReference>
<comment type="caution">
    <text evidence="8">The sequence shown here is derived from an EMBL/GenBank/DDBJ whole genome shotgun (WGS) entry which is preliminary data.</text>
</comment>
<organism evidence="8 9">
    <name type="scientific">Actinomyces israelii</name>
    <dbReference type="NCBI Taxonomy" id="1659"/>
    <lineage>
        <taxon>Bacteria</taxon>
        <taxon>Bacillati</taxon>
        <taxon>Actinomycetota</taxon>
        <taxon>Actinomycetes</taxon>
        <taxon>Actinomycetales</taxon>
        <taxon>Actinomycetaceae</taxon>
        <taxon>Actinomyces</taxon>
    </lineage>
</organism>
<protein>
    <submittedName>
        <fullName evidence="8">FtsW/RodA/SpoVE family cell cycle protein</fullName>
    </submittedName>
</protein>
<keyword evidence="3" id="KW-0133">Cell shape</keyword>
<reference evidence="8" key="1">
    <citation type="submission" date="2022-10" db="EMBL/GenBank/DDBJ databases">
        <title>Genome sequence of Actinomyces israelii ATCC 10048.</title>
        <authorList>
            <person name="Watt R.M."/>
            <person name="Tong W.M."/>
        </authorList>
    </citation>
    <scope>NUCLEOTIDE SEQUENCE</scope>
    <source>
        <strain evidence="8">ATCC 10048</strain>
    </source>
</reference>
<proteinExistence type="predicted"/>
<evidence type="ECO:0000256" key="7">
    <source>
        <dbReference type="SAM" id="Phobius"/>
    </source>
</evidence>
<feature type="transmembrane region" description="Helical" evidence="7">
    <location>
        <begin position="84"/>
        <end position="104"/>
    </location>
</feature>
<keyword evidence="9" id="KW-1185">Reference proteome</keyword>
<dbReference type="RefSeq" id="WP_268918683.1">
    <property type="nucleotide sequence ID" value="NZ_JAPTMY010000057.1"/>
</dbReference>
<feature type="transmembrane region" description="Helical" evidence="7">
    <location>
        <begin position="395"/>
        <end position="416"/>
    </location>
</feature>
<comment type="subcellular location">
    <subcellularLocation>
        <location evidence="1">Membrane</location>
        <topology evidence="1">Multi-pass membrane protein</topology>
    </subcellularLocation>
</comment>